<accession>A0A0D3FUP3</accession>
<protein>
    <submittedName>
        <fullName evidence="2">Uncharacterized protein</fullName>
    </submittedName>
</protein>
<evidence type="ECO:0000256" key="1">
    <source>
        <dbReference type="SAM" id="Phobius"/>
    </source>
</evidence>
<dbReference type="Gramene" id="OBART04G09070.1">
    <property type="protein sequence ID" value="OBART04G09070.1"/>
    <property type="gene ID" value="OBART04G09070"/>
</dbReference>
<reference evidence="2" key="1">
    <citation type="journal article" date="2009" name="Rice">
        <title>De Novo Next Generation Sequencing of Plant Genomes.</title>
        <authorList>
            <person name="Rounsley S."/>
            <person name="Marri P.R."/>
            <person name="Yu Y."/>
            <person name="He R."/>
            <person name="Sisneros N."/>
            <person name="Goicoechea J.L."/>
            <person name="Lee S.J."/>
            <person name="Angelova A."/>
            <person name="Kudrna D."/>
            <person name="Luo M."/>
            <person name="Affourtit J."/>
            <person name="Desany B."/>
            <person name="Knight J."/>
            <person name="Niazi F."/>
            <person name="Egholm M."/>
            <person name="Wing R.A."/>
        </authorList>
    </citation>
    <scope>NUCLEOTIDE SEQUENCE [LARGE SCALE GENOMIC DNA]</scope>
    <source>
        <strain evidence="2">cv. IRGC 105608</strain>
    </source>
</reference>
<dbReference type="AlphaFoldDB" id="A0A0D3FUP3"/>
<dbReference type="Proteomes" id="UP000026960">
    <property type="component" value="Chromosome 4"/>
</dbReference>
<reference evidence="2" key="2">
    <citation type="submission" date="2015-03" db="UniProtKB">
        <authorList>
            <consortium name="EnsemblPlants"/>
        </authorList>
    </citation>
    <scope>IDENTIFICATION</scope>
</reference>
<evidence type="ECO:0000313" key="2">
    <source>
        <dbReference type="EnsemblPlants" id="OBART04G09070.1"/>
    </source>
</evidence>
<name>A0A0D3FUP3_9ORYZ</name>
<dbReference type="EnsemblPlants" id="OBART04G09070.1">
    <property type="protein sequence ID" value="OBART04G09070.1"/>
    <property type="gene ID" value="OBART04G09070"/>
</dbReference>
<organism evidence="2">
    <name type="scientific">Oryza barthii</name>
    <dbReference type="NCBI Taxonomy" id="65489"/>
    <lineage>
        <taxon>Eukaryota</taxon>
        <taxon>Viridiplantae</taxon>
        <taxon>Streptophyta</taxon>
        <taxon>Embryophyta</taxon>
        <taxon>Tracheophyta</taxon>
        <taxon>Spermatophyta</taxon>
        <taxon>Magnoliopsida</taxon>
        <taxon>Liliopsida</taxon>
        <taxon>Poales</taxon>
        <taxon>Poaceae</taxon>
        <taxon>BOP clade</taxon>
        <taxon>Oryzoideae</taxon>
        <taxon>Oryzeae</taxon>
        <taxon>Oryzinae</taxon>
        <taxon>Oryza</taxon>
    </lineage>
</organism>
<sequence length="94" mass="11204">MSYLVVVGLENQLLTTRIQRITRITIFCWSLMLGFLVVVIPQFSFPVIFSFASNEHASIRTFLENWFQDDFTLLMHRVKEEDKQKFQSWLDTIQ</sequence>
<feature type="transmembrane region" description="Helical" evidence="1">
    <location>
        <begin position="26"/>
        <end position="52"/>
    </location>
</feature>
<keyword evidence="3" id="KW-1185">Reference proteome</keyword>
<proteinExistence type="predicted"/>
<evidence type="ECO:0000313" key="3">
    <source>
        <dbReference type="Proteomes" id="UP000026960"/>
    </source>
</evidence>
<dbReference type="PaxDb" id="65489-OBART04G09070.1"/>
<keyword evidence="1" id="KW-0812">Transmembrane</keyword>
<keyword evidence="1" id="KW-1133">Transmembrane helix</keyword>
<dbReference type="HOGENOM" id="CLU_2389665_0_0_1"/>
<keyword evidence="1" id="KW-0472">Membrane</keyword>